<evidence type="ECO:0000256" key="1">
    <source>
        <dbReference type="ARBA" id="ARBA00022786"/>
    </source>
</evidence>
<comment type="caution">
    <text evidence="6">The sequence shown here is derived from an EMBL/GenBank/DDBJ whole genome shotgun (WGS) entry which is preliminary data.</text>
</comment>
<dbReference type="PROSITE" id="PS51649">
    <property type="entry name" value="NPH3"/>
    <property type="match status" value="1"/>
</dbReference>
<dbReference type="EMBL" id="JADCNM010000006">
    <property type="protein sequence ID" value="KAG0478510.1"/>
    <property type="molecule type" value="Genomic_DNA"/>
</dbReference>
<dbReference type="UniPathway" id="UPA00143"/>
<dbReference type="GO" id="GO:0016567">
    <property type="term" value="P:protein ubiquitination"/>
    <property type="evidence" value="ECO:0007669"/>
    <property type="project" value="UniProtKB-UniPathway"/>
</dbReference>
<evidence type="ECO:0000313" key="6">
    <source>
        <dbReference type="EMBL" id="KAG0478510.1"/>
    </source>
</evidence>
<reference evidence="6 7" key="1">
    <citation type="journal article" date="2020" name="Nat. Food">
        <title>A phased Vanilla planifolia genome enables genetic improvement of flavour and production.</title>
        <authorList>
            <person name="Hasing T."/>
            <person name="Tang H."/>
            <person name="Brym M."/>
            <person name="Khazi F."/>
            <person name="Huang T."/>
            <person name="Chambers A.H."/>
        </authorList>
    </citation>
    <scope>NUCLEOTIDE SEQUENCE [LARGE SCALE GENOMIC DNA]</scope>
    <source>
        <tissue evidence="6">Leaf</tissue>
    </source>
</reference>
<feature type="coiled-coil region" evidence="3">
    <location>
        <begin position="145"/>
        <end position="179"/>
    </location>
</feature>
<dbReference type="Pfam" id="PF03000">
    <property type="entry name" value="NPH3"/>
    <property type="match status" value="1"/>
</dbReference>
<evidence type="ECO:0000256" key="3">
    <source>
        <dbReference type="SAM" id="Coils"/>
    </source>
</evidence>
<dbReference type="AlphaFoldDB" id="A0A835UZT4"/>
<evidence type="ECO:0000313" key="7">
    <source>
        <dbReference type="Proteomes" id="UP000639772"/>
    </source>
</evidence>
<dbReference type="PANTHER" id="PTHR32370">
    <property type="entry name" value="OS12G0117600 PROTEIN"/>
    <property type="match status" value="1"/>
</dbReference>
<name>A0A835UZT4_VANPL</name>
<dbReference type="InterPro" id="IPR027356">
    <property type="entry name" value="NPH3_dom"/>
</dbReference>
<feature type="region of interest" description="Disordered" evidence="4">
    <location>
        <begin position="88"/>
        <end position="115"/>
    </location>
</feature>
<comment type="similarity">
    <text evidence="2">Belongs to the NPH3 family.</text>
</comment>
<evidence type="ECO:0000259" key="5">
    <source>
        <dbReference type="PROSITE" id="PS51649"/>
    </source>
</evidence>
<gene>
    <name evidence="6" type="ORF">HPP92_013229</name>
</gene>
<protein>
    <recommendedName>
        <fullName evidence="5">NPH3 domain-containing protein</fullName>
    </recommendedName>
</protein>
<sequence length="233" mass="26110">MDAYLSEIALDENLTVSKFISLAGLLPDHARLLADGLYRLAKSTSKLMISLLRQGSPKHQRIRAVPPLQDDRLPEALARGLQPRGAERALAHPNGRAGPLLRADPASKRHERKPRAALFGSANGQFSYRSGSGVASGAISPRDNYASVRMENRELKLEVARMRMRLTDLEKDHVSMKKELVRANPANRMLRSFAKKLRRLNSLFRISAFRPVNSKAPPDARLLLQKRRRHSIS</sequence>
<evidence type="ECO:0000256" key="4">
    <source>
        <dbReference type="SAM" id="MobiDB-lite"/>
    </source>
</evidence>
<keyword evidence="1" id="KW-0833">Ubl conjugation pathway</keyword>
<dbReference type="InterPro" id="IPR043454">
    <property type="entry name" value="NPH3/RPT2-like"/>
</dbReference>
<organism evidence="6 7">
    <name type="scientific">Vanilla planifolia</name>
    <name type="common">Vanilla</name>
    <dbReference type="NCBI Taxonomy" id="51239"/>
    <lineage>
        <taxon>Eukaryota</taxon>
        <taxon>Viridiplantae</taxon>
        <taxon>Streptophyta</taxon>
        <taxon>Embryophyta</taxon>
        <taxon>Tracheophyta</taxon>
        <taxon>Spermatophyta</taxon>
        <taxon>Magnoliopsida</taxon>
        <taxon>Liliopsida</taxon>
        <taxon>Asparagales</taxon>
        <taxon>Orchidaceae</taxon>
        <taxon>Vanilloideae</taxon>
        <taxon>Vanilleae</taxon>
        <taxon>Vanilla</taxon>
    </lineage>
</organism>
<accession>A0A835UZT4</accession>
<keyword evidence="3" id="KW-0175">Coiled coil</keyword>
<feature type="domain" description="NPH3" evidence="5">
    <location>
        <begin position="1"/>
        <end position="97"/>
    </location>
</feature>
<evidence type="ECO:0000256" key="2">
    <source>
        <dbReference type="PROSITE-ProRule" id="PRU00982"/>
    </source>
</evidence>
<proteinExistence type="inferred from homology"/>
<dbReference type="Proteomes" id="UP000639772">
    <property type="component" value="Chromosome 6"/>
</dbReference>
<dbReference type="OrthoDB" id="624345at2759"/>